<accession>A0ABQ9UBV6</accession>
<evidence type="ECO:0000256" key="1">
    <source>
        <dbReference type="PROSITE-ProRule" id="PRU00042"/>
    </source>
</evidence>
<organism evidence="4 5">
    <name type="scientific">Saguinus oedipus</name>
    <name type="common">Cotton-top tamarin</name>
    <name type="synonym">Oedipomidas oedipus</name>
    <dbReference type="NCBI Taxonomy" id="9490"/>
    <lineage>
        <taxon>Eukaryota</taxon>
        <taxon>Metazoa</taxon>
        <taxon>Chordata</taxon>
        <taxon>Craniata</taxon>
        <taxon>Vertebrata</taxon>
        <taxon>Euteleostomi</taxon>
        <taxon>Mammalia</taxon>
        <taxon>Eutheria</taxon>
        <taxon>Euarchontoglires</taxon>
        <taxon>Primates</taxon>
        <taxon>Haplorrhini</taxon>
        <taxon>Platyrrhini</taxon>
        <taxon>Cebidae</taxon>
        <taxon>Callitrichinae</taxon>
        <taxon>Saguinus</taxon>
    </lineage>
</organism>
<evidence type="ECO:0000313" key="4">
    <source>
        <dbReference type="EMBL" id="KAK2094299.1"/>
    </source>
</evidence>
<protein>
    <recommendedName>
        <fullName evidence="3">C2H2-type domain-containing protein</fullName>
    </recommendedName>
</protein>
<keyword evidence="1" id="KW-0862">Zinc</keyword>
<dbReference type="PROSITE" id="PS50157">
    <property type="entry name" value="ZINC_FINGER_C2H2_2"/>
    <property type="match status" value="1"/>
</dbReference>
<sequence>SMHGTLKSIEGPPNLGINLPLSIKPATQNSANQNKEDTKSMNGKEKLEKKSPSPVKKSVETKKVASPGWTCWECDRLFMQRDVYISHVRKEHGK</sequence>
<dbReference type="EMBL" id="JASSZA010000014">
    <property type="protein sequence ID" value="KAK2094299.1"/>
    <property type="molecule type" value="Genomic_DNA"/>
</dbReference>
<dbReference type="PANTHER" id="PTHR47222:SF3">
    <property type="entry name" value="ZINC FINGER PROTEIN 532"/>
    <property type="match status" value="1"/>
</dbReference>
<gene>
    <name evidence="4" type="ORF">P7K49_028037</name>
</gene>
<name>A0ABQ9UBV6_SAGOE</name>
<feature type="non-terminal residue" evidence="4">
    <location>
        <position position="1"/>
    </location>
</feature>
<evidence type="ECO:0000313" key="5">
    <source>
        <dbReference type="Proteomes" id="UP001266305"/>
    </source>
</evidence>
<dbReference type="InterPro" id="IPR045914">
    <property type="entry name" value="Zn532-like"/>
</dbReference>
<keyword evidence="5" id="KW-1185">Reference proteome</keyword>
<dbReference type="PANTHER" id="PTHR47222">
    <property type="entry name" value="ZINC FINGER PROTEIN 532-RELATED"/>
    <property type="match status" value="1"/>
</dbReference>
<feature type="region of interest" description="Disordered" evidence="2">
    <location>
        <begin position="1"/>
        <end position="62"/>
    </location>
</feature>
<feature type="domain" description="C2H2-type" evidence="3">
    <location>
        <begin position="69"/>
        <end position="94"/>
    </location>
</feature>
<dbReference type="PROSITE" id="PS00028">
    <property type="entry name" value="ZINC_FINGER_C2H2_1"/>
    <property type="match status" value="1"/>
</dbReference>
<evidence type="ECO:0000259" key="3">
    <source>
        <dbReference type="PROSITE" id="PS50157"/>
    </source>
</evidence>
<keyword evidence="1" id="KW-0479">Metal-binding</keyword>
<feature type="non-terminal residue" evidence="4">
    <location>
        <position position="94"/>
    </location>
</feature>
<keyword evidence="1" id="KW-0863">Zinc-finger</keyword>
<evidence type="ECO:0000256" key="2">
    <source>
        <dbReference type="SAM" id="MobiDB-lite"/>
    </source>
</evidence>
<reference evidence="4 5" key="1">
    <citation type="submission" date="2023-05" db="EMBL/GenBank/DDBJ databases">
        <title>B98-5 Cell Line De Novo Hybrid Assembly: An Optical Mapping Approach.</title>
        <authorList>
            <person name="Kananen K."/>
            <person name="Auerbach J.A."/>
            <person name="Kautto E."/>
            <person name="Blachly J.S."/>
        </authorList>
    </citation>
    <scope>NUCLEOTIDE SEQUENCE [LARGE SCALE GENOMIC DNA]</scope>
    <source>
        <strain evidence="4">B95-8</strain>
        <tissue evidence="4">Cell line</tissue>
    </source>
</reference>
<proteinExistence type="predicted"/>
<dbReference type="InterPro" id="IPR013087">
    <property type="entry name" value="Znf_C2H2_type"/>
</dbReference>
<comment type="caution">
    <text evidence="4">The sequence shown here is derived from an EMBL/GenBank/DDBJ whole genome shotgun (WGS) entry which is preliminary data.</text>
</comment>
<feature type="compositionally biased region" description="Basic and acidic residues" evidence="2">
    <location>
        <begin position="34"/>
        <end position="62"/>
    </location>
</feature>
<dbReference type="Proteomes" id="UP001266305">
    <property type="component" value="Unassembled WGS sequence"/>
</dbReference>